<dbReference type="Pfam" id="PF00210">
    <property type="entry name" value="Ferritin"/>
    <property type="match status" value="1"/>
</dbReference>
<reference evidence="4 5" key="1">
    <citation type="submission" date="2024-11" db="EMBL/GenBank/DDBJ databases">
        <title>The Natural Products Discovery Center: Release of the First 8490 Sequenced Strains for Exploring Actinobacteria Biosynthetic Diversity.</title>
        <authorList>
            <person name="Kalkreuter E."/>
            <person name="Kautsar S.A."/>
            <person name="Yang D."/>
            <person name="Bader C.D."/>
            <person name="Teijaro C.N."/>
            <person name="Fluegel L."/>
            <person name="Davis C.M."/>
            <person name="Simpson J.R."/>
            <person name="Lauterbach L."/>
            <person name="Steele A.D."/>
            <person name="Gui C."/>
            <person name="Meng S."/>
            <person name="Li G."/>
            <person name="Viehrig K."/>
            <person name="Ye F."/>
            <person name="Su P."/>
            <person name="Kiefer A.F."/>
            <person name="Nichols A."/>
            <person name="Cepeda A.J."/>
            <person name="Yan W."/>
            <person name="Fan B."/>
            <person name="Jiang Y."/>
            <person name="Adhikari A."/>
            <person name="Zheng C.-J."/>
            <person name="Schuster L."/>
            <person name="Cowan T.M."/>
            <person name="Smanski M.J."/>
            <person name="Chevrette M.G."/>
            <person name="De Carvalho L.P.S."/>
            <person name="Shen B."/>
        </authorList>
    </citation>
    <scope>NUCLEOTIDE SEQUENCE [LARGE SCALE GENOMIC DNA]</scope>
    <source>
        <strain evidence="4 5">NPDC020863</strain>
    </source>
</reference>
<dbReference type="PANTHER" id="PTHR42932:SF1">
    <property type="entry name" value="GENERAL STRESS PROTEIN 20U"/>
    <property type="match status" value="1"/>
</dbReference>
<comment type="caution">
    <text evidence="4">The sequence shown here is derived from an EMBL/GenBank/DDBJ whole genome shotgun (WGS) entry which is preliminary data.</text>
</comment>
<dbReference type="InterPro" id="IPR002177">
    <property type="entry name" value="DPS_DNA-bd"/>
</dbReference>
<dbReference type="EMBL" id="JBJDQH010000001">
    <property type="protein sequence ID" value="MFK4263658.1"/>
    <property type="molecule type" value="Genomic_DNA"/>
</dbReference>
<proteinExistence type="inferred from homology"/>
<dbReference type="PROSITE" id="PS00819">
    <property type="entry name" value="DPS_2"/>
    <property type="match status" value="1"/>
</dbReference>
<gene>
    <name evidence="4" type="ORF">ACI2L5_01785</name>
</gene>
<evidence type="ECO:0000256" key="1">
    <source>
        <dbReference type="ARBA" id="ARBA00009497"/>
    </source>
</evidence>
<keyword evidence="5" id="KW-1185">Reference proteome</keyword>
<evidence type="ECO:0000256" key="2">
    <source>
        <dbReference type="RuleBase" id="RU003875"/>
    </source>
</evidence>
<evidence type="ECO:0000313" key="5">
    <source>
        <dbReference type="Proteomes" id="UP001620295"/>
    </source>
</evidence>
<feature type="domain" description="Ferritin/DPS" evidence="3">
    <location>
        <begin position="45"/>
        <end position="188"/>
    </location>
</feature>
<dbReference type="SUPFAM" id="SSF47240">
    <property type="entry name" value="Ferritin-like"/>
    <property type="match status" value="1"/>
</dbReference>
<dbReference type="InterPro" id="IPR012347">
    <property type="entry name" value="Ferritin-like"/>
</dbReference>
<dbReference type="InterPro" id="IPR023188">
    <property type="entry name" value="DPS_DNA-bd_CS"/>
</dbReference>
<evidence type="ECO:0000259" key="3">
    <source>
        <dbReference type="Pfam" id="PF00210"/>
    </source>
</evidence>
<protein>
    <submittedName>
        <fullName evidence="4">DNA starvation/stationary phase protection protein</fullName>
    </submittedName>
</protein>
<dbReference type="PRINTS" id="PR01346">
    <property type="entry name" value="HELNAPAPROT"/>
</dbReference>
<comment type="similarity">
    <text evidence="1 2">Belongs to the Dps family.</text>
</comment>
<dbReference type="InterPro" id="IPR008331">
    <property type="entry name" value="Ferritin_DPS_dom"/>
</dbReference>
<dbReference type="CDD" id="cd01043">
    <property type="entry name" value="DPS"/>
    <property type="match status" value="1"/>
</dbReference>
<dbReference type="RefSeq" id="WP_358637151.1">
    <property type="nucleotide sequence ID" value="NZ_JBFACG010000010.1"/>
</dbReference>
<dbReference type="PIRSF" id="PIRSF005900">
    <property type="entry name" value="Dps"/>
    <property type="match status" value="1"/>
</dbReference>
<dbReference type="InterPro" id="IPR009078">
    <property type="entry name" value="Ferritin-like_SF"/>
</dbReference>
<accession>A0ABW8LCJ9</accession>
<dbReference type="PROSITE" id="PS00818">
    <property type="entry name" value="DPS_1"/>
    <property type="match status" value="1"/>
</dbReference>
<name>A0ABW8LCJ9_9ACTN</name>
<dbReference type="PANTHER" id="PTHR42932">
    <property type="entry name" value="GENERAL STRESS PROTEIN 20U"/>
    <property type="match status" value="1"/>
</dbReference>
<dbReference type="Gene3D" id="1.20.1260.10">
    <property type="match status" value="1"/>
</dbReference>
<sequence length="191" mass="21260">MTTGSKPTSSQPWLHQKGSVIQEFGTVKQFPIALSYEARMYSSQRLNKVLADTQILYGLYKKHHWIMRGATFYQLHLLLDKHAGEQLELVDTLAERVQTLGGVAVGDSRHVAEITSIPRPPDGVEEVPAMLSRLLEAHELILTEAHDAAARTAELGDDGTNDLLVSQIIRTGELQSWFLAEHLVDTPLVRV</sequence>
<organism evidence="4 5">
    <name type="scientific">Streptomyces milbemycinicus</name>
    <dbReference type="NCBI Taxonomy" id="476552"/>
    <lineage>
        <taxon>Bacteria</taxon>
        <taxon>Bacillati</taxon>
        <taxon>Actinomycetota</taxon>
        <taxon>Actinomycetes</taxon>
        <taxon>Kitasatosporales</taxon>
        <taxon>Streptomycetaceae</taxon>
        <taxon>Streptomyces</taxon>
    </lineage>
</organism>
<dbReference type="Proteomes" id="UP001620295">
    <property type="component" value="Unassembled WGS sequence"/>
</dbReference>
<evidence type="ECO:0000313" key="4">
    <source>
        <dbReference type="EMBL" id="MFK4263658.1"/>
    </source>
</evidence>